<sequence>MIRRRLYAEERMSRLAVWSLRAAVFALPVSFIGLALYATDTLDFRSALYTVLAGVGISALSLLLALAAFVVIWNEGLRGLGRVIGAVALALLLVMPTATVAALSIGLPVLYDVTTDTEDPPAFVTLGAVRARDANSLAYAGESAAAEQRDAYPGIKPVEFDVPPDEIYKSVLSLVTRHKWLIVDAVPPRGGQREGRIEAVARGLPFALRDDVVIRIRRTADGTRVDMRSVSRNSDRDFGSNARRIDQLVTELSEMQGRQRR</sequence>
<keyword evidence="1" id="KW-0472">Membrane</keyword>
<dbReference type="Proteomes" id="UP000248887">
    <property type="component" value="Unassembled WGS sequence"/>
</dbReference>
<keyword evidence="1" id="KW-1133">Transmembrane helix</keyword>
<feature type="transmembrane region" description="Helical" evidence="1">
    <location>
        <begin position="51"/>
        <end position="73"/>
    </location>
</feature>
<name>A0A2W5RGP9_ANCNO</name>
<feature type="transmembrane region" description="Helical" evidence="1">
    <location>
        <begin position="20"/>
        <end position="39"/>
    </location>
</feature>
<dbReference type="AlphaFoldDB" id="A0A2W5RGP9"/>
<gene>
    <name evidence="2" type="ORF">DI549_00595</name>
</gene>
<protein>
    <submittedName>
        <fullName evidence="2">DUF1499 domain-containing protein</fullName>
    </submittedName>
</protein>
<accession>A0A2W5RGP9</accession>
<feature type="transmembrane region" description="Helical" evidence="1">
    <location>
        <begin position="85"/>
        <end position="111"/>
    </location>
</feature>
<evidence type="ECO:0000313" key="2">
    <source>
        <dbReference type="EMBL" id="PZQ86015.1"/>
    </source>
</evidence>
<dbReference type="InterPro" id="IPR010865">
    <property type="entry name" value="DUF1499"/>
</dbReference>
<proteinExistence type="predicted"/>
<dbReference type="Pfam" id="PF07386">
    <property type="entry name" value="DUF1499"/>
    <property type="match status" value="1"/>
</dbReference>
<evidence type="ECO:0000313" key="3">
    <source>
        <dbReference type="Proteomes" id="UP000248887"/>
    </source>
</evidence>
<keyword evidence="1" id="KW-0812">Transmembrane</keyword>
<comment type="caution">
    <text evidence="2">The sequence shown here is derived from an EMBL/GenBank/DDBJ whole genome shotgun (WGS) entry which is preliminary data.</text>
</comment>
<reference evidence="2 3" key="1">
    <citation type="submission" date="2017-08" db="EMBL/GenBank/DDBJ databases">
        <title>Infants hospitalized years apart are colonized by the same room-sourced microbial strains.</title>
        <authorList>
            <person name="Brooks B."/>
            <person name="Olm M.R."/>
            <person name="Firek B.A."/>
            <person name="Baker R."/>
            <person name="Thomas B.C."/>
            <person name="Morowitz M.J."/>
            <person name="Banfield J.F."/>
        </authorList>
    </citation>
    <scope>NUCLEOTIDE SEQUENCE [LARGE SCALE GENOMIC DNA]</scope>
    <source>
        <strain evidence="2">S2_005_001_R2_27</strain>
    </source>
</reference>
<evidence type="ECO:0000256" key="1">
    <source>
        <dbReference type="SAM" id="Phobius"/>
    </source>
</evidence>
<organism evidence="2 3">
    <name type="scientific">Ancylobacter novellus</name>
    <name type="common">Thiobacillus novellus</name>
    <dbReference type="NCBI Taxonomy" id="921"/>
    <lineage>
        <taxon>Bacteria</taxon>
        <taxon>Pseudomonadati</taxon>
        <taxon>Pseudomonadota</taxon>
        <taxon>Alphaproteobacteria</taxon>
        <taxon>Hyphomicrobiales</taxon>
        <taxon>Xanthobacteraceae</taxon>
        <taxon>Ancylobacter</taxon>
    </lineage>
</organism>
<dbReference type="EMBL" id="QFQD01000001">
    <property type="protein sequence ID" value="PZQ86015.1"/>
    <property type="molecule type" value="Genomic_DNA"/>
</dbReference>